<evidence type="ECO:0000313" key="1">
    <source>
        <dbReference type="EMBL" id="CAB4194159.1"/>
    </source>
</evidence>
<dbReference type="EMBL" id="LR797209">
    <property type="protein sequence ID" value="CAB4194159.1"/>
    <property type="molecule type" value="Genomic_DNA"/>
</dbReference>
<evidence type="ECO:0000313" key="2">
    <source>
        <dbReference type="EMBL" id="CAB4221966.1"/>
    </source>
</evidence>
<proteinExistence type="predicted"/>
<organism evidence="2">
    <name type="scientific">uncultured Caudovirales phage</name>
    <dbReference type="NCBI Taxonomy" id="2100421"/>
    <lineage>
        <taxon>Viruses</taxon>
        <taxon>Duplodnaviria</taxon>
        <taxon>Heunggongvirae</taxon>
        <taxon>Uroviricota</taxon>
        <taxon>Caudoviricetes</taxon>
        <taxon>Peduoviridae</taxon>
        <taxon>Maltschvirus</taxon>
        <taxon>Maltschvirus maltsch</taxon>
    </lineage>
</organism>
<name>A0A6J5T3Z0_9CAUD</name>
<sequence>MASEAIAYDKAELRAIARSFKAMDDEALSQAKEKTSALAEYVQGKIRSAAGGRGIGAQRVADGSRVSKSSKIGEISFGYASQKFSGGGTTQQLWGGLEFGSNKFKQFPVWSGSEGKGSRGWFIYPTLRSAQPEIIKQWENGFSEIVKRFD</sequence>
<reference evidence="2" key="1">
    <citation type="submission" date="2020-05" db="EMBL/GenBank/DDBJ databases">
        <authorList>
            <person name="Chiriac C."/>
            <person name="Salcher M."/>
            <person name="Ghai R."/>
            <person name="Kavagutti S V."/>
        </authorList>
    </citation>
    <scope>NUCLEOTIDE SEQUENCE</scope>
</reference>
<protein>
    <submittedName>
        <fullName evidence="2">Uncharacterized protein</fullName>
    </submittedName>
</protein>
<dbReference type="EMBL" id="LR797517">
    <property type="protein sequence ID" value="CAB4221966.1"/>
    <property type="molecule type" value="Genomic_DNA"/>
</dbReference>
<accession>A0A6J5T3Z0</accession>
<gene>
    <name evidence="1" type="ORF">UFOVP1261_4</name>
    <name evidence="2" type="ORF">UFOVP1650_18</name>
</gene>